<dbReference type="InterPro" id="IPR011010">
    <property type="entry name" value="DNA_brk_join_enz"/>
</dbReference>
<gene>
    <name evidence="7" type="ORF">CYK18_03710</name>
</gene>
<dbReference type="GO" id="GO:0008907">
    <property type="term" value="F:integrase activity"/>
    <property type="evidence" value="ECO:0007669"/>
    <property type="project" value="InterPro"/>
</dbReference>
<dbReference type="Pfam" id="PF00589">
    <property type="entry name" value="Phage_integrase"/>
    <property type="match status" value="1"/>
</dbReference>
<feature type="domain" description="Core-binding (CB)" evidence="6">
    <location>
        <begin position="69"/>
        <end position="151"/>
    </location>
</feature>
<reference evidence="7 8" key="1">
    <citation type="submission" date="2017-12" db="EMBL/GenBank/DDBJ databases">
        <title>Phylogenetic diversity of female urinary microbiome.</title>
        <authorList>
            <person name="Thomas-White K."/>
            <person name="Wolfe A.J."/>
        </authorList>
    </citation>
    <scope>NUCLEOTIDE SEQUENCE [LARGE SCALE GENOMIC DNA]</scope>
    <source>
        <strain evidence="7 8">UMB1341</strain>
    </source>
</reference>
<dbReference type="InterPro" id="IPR016177">
    <property type="entry name" value="DNA-bd_dom_sf"/>
</dbReference>
<evidence type="ECO:0000313" key="7">
    <source>
        <dbReference type="EMBL" id="PLA61309.1"/>
    </source>
</evidence>
<evidence type="ECO:0000313" key="8">
    <source>
        <dbReference type="Proteomes" id="UP000234971"/>
    </source>
</evidence>
<dbReference type="Gene3D" id="3.30.160.60">
    <property type="entry name" value="Classic Zinc Finger"/>
    <property type="match status" value="1"/>
</dbReference>
<dbReference type="AlphaFoldDB" id="A0A2I1Z2G8"/>
<dbReference type="PANTHER" id="PTHR30349:SF41">
    <property type="entry name" value="INTEGRASE_RECOMBINASE PROTEIN MJ0367-RELATED"/>
    <property type="match status" value="1"/>
</dbReference>
<dbReference type="InterPro" id="IPR044068">
    <property type="entry name" value="CB"/>
</dbReference>
<dbReference type="Gene3D" id="1.10.150.130">
    <property type="match status" value="1"/>
</dbReference>
<dbReference type="InterPro" id="IPR010998">
    <property type="entry name" value="Integrase_recombinase_N"/>
</dbReference>
<evidence type="ECO:0000259" key="5">
    <source>
        <dbReference type="PROSITE" id="PS51898"/>
    </source>
</evidence>
<dbReference type="Gene3D" id="1.10.443.10">
    <property type="entry name" value="Intergrase catalytic core"/>
    <property type="match status" value="1"/>
</dbReference>
<name>A0A2I1Z2G8_STRMT</name>
<evidence type="ECO:0000256" key="4">
    <source>
        <dbReference type="PROSITE-ProRule" id="PRU01248"/>
    </source>
</evidence>
<comment type="caution">
    <text evidence="7">The sequence shown here is derived from an EMBL/GenBank/DDBJ whole genome shotgun (WGS) entry which is preliminary data.</text>
</comment>
<accession>A0A2I1Z2G8</accession>
<protein>
    <submittedName>
        <fullName evidence="7">Site-specific integrase</fullName>
    </submittedName>
</protein>
<feature type="domain" description="Tyr recombinase" evidence="5">
    <location>
        <begin position="177"/>
        <end position="398"/>
    </location>
</feature>
<dbReference type="SUPFAM" id="SSF54171">
    <property type="entry name" value="DNA-binding domain"/>
    <property type="match status" value="1"/>
</dbReference>
<dbReference type="InterPro" id="IPR002104">
    <property type="entry name" value="Integrase_catalytic"/>
</dbReference>
<dbReference type="Proteomes" id="UP000234971">
    <property type="component" value="Unassembled WGS sequence"/>
</dbReference>
<dbReference type="InterPro" id="IPR050090">
    <property type="entry name" value="Tyrosine_recombinase_XerCD"/>
</dbReference>
<keyword evidence="3" id="KW-0233">DNA recombination</keyword>
<organism evidence="7 8">
    <name type="scientific">Streptococcus mitis</name>
    <dbReference type="NCBI Taxonomy" id="28037"/>
    <lineage>
        <taxon>Bacteria</taxon>
        <taxon>Bacillati</taxon>
        <taxon>Bacillota</taxon>
        <taxon>Bacilli</taxon>
        <taxon>Lactobacillales</taxon>
        <taxon>Streptococcaceae</taxon>
        <taxon>Streptococcus</taxon>
        <taxon>Streptococcus mitis group</taxon>
    </lineage>
</organism>
<evidence type="ECO:0000256" key="1">
    <source>
        <dbReference type="ARBA" id="ARBA00008857"/>
    </source>
</evidence>
<dbReference type="PROSITE" id="PS51898">
    <property type="entry name" value="TYR_RECOMBINASE"/>
    <property type="match status" value="1"/>
</dbReference>
<keyword evidence="2 4" id="KW-0238">DNA-binding</keyword>
<dbReference type="PROSITE" id="PS51900">
    <property type="entry name" value="CB"/>
    <property type="match status" value="1"/>
</dbReference>
<evidence type="ECO:0000259" key="6">
    <source>
        <dbReference type="PROSITE" id="PS51900"/>
    </source>
</evidence>
<sequence length="416" mass="48580">MINKKRKDNKNRILKDGEYQRPNGSYEYRWRDKRRKMNSIYAKSLVELREKEKQIIKDSLNGLNVTKKVSVDDLYQKWKLLKRGLKDNTFKNYQYLYEYFVSGQLGNVIITNLKKSDVRSFYNYLAEERNVKVSTIDSIHTVLHQVLQVAVDDEYIFNNPSDNALKELKQSRTSGKKGHRALTLKEQQLFENFLENTSRYKGWYPVFITMLWTGLRVGEVTGLRWEDIDFESNTISVNHTLVYYDTRTNRGVTFTINSPKTKAGERTVPLLPRVKEALILEKKRQGELEIVCKSKIDGYTNFIFLNRFGNVFHQGTLNKALKRIIRDCNFAVLDGKIQSEVTLPNFSNHSLRHTFTTRMVEAGTNLKAMQEILGHSDISTTMNIYAEATKELKEKEMEKFGENLQNSLSNLEETYQ</sequence>
<comment type="similarity">
    <text evidence="1">Belongs to the 'phage' integrase family.</text>
</comment>
<dbReference type="PANTHER" id="PTHR30349">
    <property type="entry name" value="PHAGE INTEGRASE-RELATED"/>
    <property type="match status" value="1"/>
</dbReference>
<dbReference type="SUPFAM" id="SSF56349">
    <property type="entry name" value="DNA breaking-rejoining enzymes"/>
    <property type="match status" value="1"/>
</dbReference>
<evidence type="ECO:0000256" key="2">
    <source>
        <dbReference type="ARBA" id="ARBA00023125"/>
    </source>
</evidence>
<dbReference type="Pfam" id="PF02920">
    <property type="entry name" value="Integrase_DNA"/>
    <property type="match status" value="1"/>
</dbReference>
<dbReference type="EMBL" id="PKIE01000001">
    <property type="protein sequence ID" value="PLA61309.1"/>
    <property type="molecule type" value="Genomic_DNA"/>
</dbReference>
<dbReference type="GO" id="GO:0003677">
    <property type="term" value="F:DNA binding"/>
    <property type="evidence" value="ECO:0007669"/>
    <property type="project" value="UniProtKB-UniRule"/>
</dbReference>
<dbReference type="InterPro" id="IPR004191">
    <property type="entry name" value="Integrase_Tn916-type_DNA-bd_N"/>
</dbReference>
<proteinExistence type="inferred from homology"/>
<dbReference type="RefSeq" id="WP_101785145.1">
    <property type="nucleotide sequence ID" value="NZ_PKIE01000001.1"/>
</dbReference>
<dbReference type="InterPro" id="IPR013762">
    <property type="entry name" value="Integrase-like_cat_sf"/>
</dbReference>
<evidence type="ECO:0000256" key="3">
    <source>
        <dbReference type="ARBA" id="ARBA00023172"/>
    </source>
</evidence>
<dbReference type="CDD" id="cd01189">
    <property type="entry name" value="INT_ICEBs1_C_like"/>
    <property type="match status" value="1"/>
</dbReference>
<dbReference type="GO" id="GO:0006310">
    <property type="term" value="P:DNA recombination"/>
    <property type="evidence" value="ECO:0007669"/>
    <property type="project" value="UniProtKB-KW"/>
</dbReference>